<name>A0A367KCL4_RHIAZ</name>
<evidence type="ECO:0000313" key="1">
    <source>
        <dbReference type="EMBL" id="RCH99839.1"/>
    </source>
</evidence>
<keyword evidence="2" id="KW-1185">Reference proteome</keyword>
<dbReference type="Proteomes" id="UP000252139">
    <property type="component" value="Unassembled WGS sequence"/>
</dbReference>
<proteinExistence type="predicted"/>
<gene>
    <name evidence="1" type="ORF">CU097_003232</name>
</gene>
<dbReference type="OrthoDB" id="17644at2759"/>
<accession>A0A367KCL4</accession>
<comment type="caution">
    <text evidence="1">The sequence shown here is derived from an EMBL/GenBank/DDBJ whole genome shotgun (WGS) entry which is preliminary data.</text>
</comment>
<evidence type="ECO:0000313" key="2">
    <source>
        <dbReference type="Proteomes" id="UP000252139"/>
    </source>
</evidence>
<reference evidence="1 2" key="1">
    <citation type="journal article" date="2018" name="G3 (Bethesda)">
        <title>Phylogenetic and Phylogenomic Definition of Rhizopus Species.</title>
        <authorList>
            <person name="Gryganskyi A.P."/>
            <person name="Golan J."/>
            <person name="Dolatabadi S."/>
            <person name="Mondo S."/>
            <person name="Robb S."/>
            <person name="Idnurm A."/>
            <person name="Muszewska A."/>
            <person name="Steczkiewicz K."/>
            <person name="Masonjones S."/>
            <person name="Liao H.L."/>
            <person name="Gajdeczka M.T."/>
            <person name="Anike F."/>
            <person name="Vuek A."/>
            <person name="Anishchenko I.M."/>
            <person name="Voigt K."/>
            <person name="de Hoog G.S."/>
            <person name="Smith M.E."/>
            <person name="Heitman J."/>
            <person name="Vilgalys R."/>
            <person name="Stajich J.E."/>
        </authorList>
    </citation>
    <scope>NUCLEOTIDE SEQUENCE [LARGE SCALE GENOMIC DNA]</scope>
    <source>
        <strain evidence="1 2">CBS 357.93</strain>
    </source>
</reference>
<dbReference type="EMBL" id="PJQL01000096">
    <property type="protein sequence ID" value="RCH99839.1"/>
    <property type="molecule type" value="Genomic_DNA"/>
</dbReference>
<protein>
    <submittedName>
        <fullName evidence="1">Uncharacterized protein</fullName>
    </submittedName>
</protein>
<dbReference type="AlphaFoldDB" id="A0A367KCL4"/>
<organism evidence="1 2">
    <name type="scientific">Rhizopus azygosporus</name>
    <name type="common">Rhizopus microsporus var. azygosporus</name>
    <dbReference type="NCBI Taxonomy" id="86630"/>
    <lineage>
        <taxon>Eukaryota</taxon>
        <taxon>Fungi</taxon>
        <taxon>Fungi incertae sedis</taxon>
        <taxon>Mucoromycota</taxon>
        <taxon>Mucoromycotina</taxon>
        <taxon>Mucoromycetes</taxon>
        <taxon>Mucorales</taxon>
        <taxon>Mucorineae</taxon>
        <taxon>Rhizopodaceae</taxon>
        <taxon>Rhizopus</taxon>
    </lineage>
</organism>
<sequence>MNEHMDNLDYTAAGDKLKELVQWVDLPQFVLPIIFQEGVKLVENKECRLDADTLLMLKKIWKLLQREEPLDPEFDTFLDTSAITLSRALDRMTE</sequence>